<evidence type="ECO:0000313" key="1">
    <source>
        <dbReference type="EMBL" id="TGO85765.1"/>
    </source>
</evidence>
<evidence type="ECO:0000313" key="2">
    <source>
        <dbReference type="Proteomes" id="UP000297280"/>
    </source>
</evidence>
<dbReference type="Proteomes" id="UP000297280">
    <property type="component" value="Unassembled WGS sequence"/>
</dbReference>
<gene>
    <name evidence="1" type="ORF">BPOR_0366g00080</name>
</gene>
<reference evidence="1 2" key="1">
    <citation type="submission" date="2017-12" db="EMBL/GenBank/DDBJ databases">
        <title>Comparative genomics of Botrytis spp.</title>
        <authorList>
            <person name="Valero-Jimenez C.A."/>
            <person name="Tapia P."/>
            <person name="Veloso J."/>
            <person name="Silva-Moreno E."/>
            <person name="Staats M."/>
            <person name="Valdes J.H."/>
            <person name="Van Kan J.A.L."/>
        </authorList>
    </citation>
    <scope>NUCLEOTIDE SEQUENCE [LARGE SCALE GENOMIC DNA]</scope>
    <source>
        <strain evidence="1 2">MUCL3349</strain>
    </source>
</reference>
<comment type="caution">
    <text evidence="1">The sequence shown here is derived from an EMBL/GenBank/DDBJ whole genome shotgun (WGS) entry which is preliminary data.</text>
</comment>
<name>A0A4Z1KSH3_9HELO</name>
<accession>A0A4Z1KSH3</accession>
<dbReference type="AlphaFoldDB" id="A0A4Z1KSH3"/>
<proteinExistence type="predicted"/>
<protein>
    <submittedName>
        <fullName evidence="1">Uncharacterized protein</fullName>
    </submittedName>
</protein>
<organism evidence="1 2">
    <name type="scientific">Botrytis porri</name>
    <dbReference type="NCBI Taxonomy" id="87229"/>
    <lineage>
        <taxon>Eukaryota</taxon>
        <taxon>Fungi</taxon>
        <taxon>Dikarya</taxon>
        <taxon>Ascomycota</taxon>
        <taxon>Pezizomycotina</taxon>
        <taxon>Leotiomycetes</taxon>
        <taxon>Helotiales</taxon>
        <taxon>Sclerotiniaceae</taxon>
        <taxon>Botrytis</taxon>
    </lineage>
</organism>
<keyword evidence="2" id="KW-1185">Reference proteome</keyword>
<sequence length="511" mass="56479">MSTAFSSQLLAATKRDFHEIVQQLFLKNQEPIRPQNYRSGTFRQSKNYMLLYEEEQHLADHIAVLAQAREGATSVSAAMIQECNGRDSPSLTIRIASNETPLPETVNRLQTDEHIDIHKSNLLIQIIKLSKSRLQRRISPQKNRGGKVGVSPFDRVESLQCELLVIEANADKTSPRSSLCVYLSELCQKIESFTLSSEDGQISLLTAIVLTTRKVSTYANNPSLKRQLQILYPRWTVPEGDCVNEEINLKFGEILRDMSQEMVQIKETFVRRPGYKGNGAESRVHLLILSSNSNAISSPLTEMSASLRSETSLKIAVVHKSQSELSEASKVTINTTYQSCDLPPNTTTSSTVVTGALNGLDTALESGVIPGSNSAPSISSKSPHPSPLYECHPQDLPITIRISPDNPLDTIILSIGKVEYIFDVRDMEFGYLHSRPTKQIDVLKERKRLQSGESAEGSHEALRLVDVRGSELDGELVLIGRTSDSKAVAFSVNDGGKCNICVKVVWDAEEA</sequence>
<dbReference type="EMBL" id="PQXO01000365">
    <property type="protein sequence ID" value="TGO85765.1"/>
    <property type="molecule type" value="Genomic_DNA"/>
</dbReference>
<dbReference type="STRING" id="87229.A0A4Z1KSH3"/>